<dbReference type="PROSITE" id="PS50082">
    <property type="entry name" value="WD_REPEATS_2"/>
    <property type="match status" value="1"/>
</dbReference>
<dbReference type="PROSITE" id="PS00678">
    <property type="entry name" value="WD_REPEATS_1"/>
    <property type="match status" value="1"/>
</dbReference>
<dbReference type="PROSITE" id="PS50294">
    <property type="entry name" value="WD_REPEATS_REGION"/>
    <property type="match status" value="1"/>
</dbReference>
<dbReference type="Pfam" id="PF00400">
    <property type="entry name" value="WD40"/>
    <property type="match status" value="1"/>
</dbReference>
<proteinExistence type="predicted"/>
<dbReference type="Proteomes" id="UP000601435">
    <property type="component" value="Unassembled WGS sequence"/>
</dbReference>
<reference evidence="5" key="1">
    <citation type="submission" date="2021-02" db="EMBL/GenBank/DDBJ databases">
        <authorList>
            <person name="Dougan E. K."/>
            <person name="Rhodes N."/>
            <person name="Thang M."/>
            <person name="Chan C."/>
        </authorList>
    </citation>
    <scope>NUCLEOTIDE SEQUENCE</scope>
</reference>
<dbReference type="GO" id="GO:0000922">
    <property type="term" value="C:spindle pole"/>
    <property type="evidence" value="ECO:0007669"/>
    <property type="project" value="TreeGrafter"/>
</dbReference>
<keyword evidence="1 3" id="KW-0853">WD repeat</keyword>
<dbReference type="GO" id="GO:0000278">
    <property type="term" value="P:mitotic cell cycle"/>
    <property type="evidence" value="ECO:0007669"/>
    <property type="project" value="TreeGrafter"/>
</dbReference>
<protein>
    <submittedName>
        <fullName evidence="5">Nedd1 protein</fullName>
    </submittedName>
</protein>
<feature type="non-terminal residue" evidence="5">
    <location>
        <position position="1"/>
    </location>
</feature>
<sequence>TASVVRSCYFHGVAATAVAISHGAPQIASGSSSGHVVLQPFHGTQGPTPLPGLLDAESPIESLCYSSLRQELLAASDSSGSLQIWDATALRHVCRFAGAHRGPARGLSFSTQNSDLLISGGRDAALVFWDVRNSRQIQEVSVEAGITSLSYHSGGYLLATGTCDGTILIFDLRSLVSKKQPADPVQRYESQDKGALAALAFAPDASEGGSVTLRPKVVASAASPAISGASQTALRASADEFHEDNVAQSFASIDSLMDRLSKRATAKPDAERTSSTPLPGVTVQVEAKGIVPPLPSTGSRNSSGTVSKEETPLESRRSSQQVSRYSIGSPGEDAAAAPSPWWKGAEAKTTPTRSIPQALSASSPPAALAE</sequence>
<evidence type="ECO:0000313" key="5">
    <source>
        <dbReference type="EMBL" id="CAE7458561.1"/>
    </source>
</evidence>
<dbReference type="InterPro" id="IPR036322">
    <property type="entry name" value="WD40_repeat_dom_sf"/>
</dbReference>
<name>A0A812RWS8_9DINO</name>
<dbReference type="GO" id="GO:0007020">
    <property type="term" value="P:microtubule nucleation"/>
    <property type="evidence" value="ECO:0007669"/>
    <property type="project" value="TreeGrafter"/>
</dbReference>
<gene>
    <name evidence="5" type="primary">Nedd1</name>
    <name evidence="5" type="ORF">SNEC2469_LOCUS12789</name>
</gene>
<evidence type="ECO:0000256" key="1">
    <source>
        <dbReference type="ARBA" id="ARBA00022574"/>
    </source>
</evidence>
<keyword evidence="6" id="KW-1185">Reference proteome</keyword>
<feature type="repeat" description="WD" evidence="3">
    <location>
        <begin position="97"/>
        <end position="139"/>
    </location>
</feature>
<accession>A0A812RWS8</accession>
<comment type="caution">
    <text evidence="5">The sequence shown here is derived from an EMBL/GenBank/DDBJ whole genome shotgun (WGS) entry which is preliminary data.</text>
</comment>
<feature type="compositionally biased region" description="Basic and acidic residues" evidence="4">
    <location>
        <begin position="307"/>
        <end position="317"/>
    </location>
</feature>
<dbReference type="GO" id="GO:0043015">
    <property type="term" value="F:gamma-tubulin binding"/>
    <property type="evidence" value="ECO:0007669"/>
    <property type="project" value="TreeGrafter"/>
</dbReference>
<dbReference type="GO" id="GO:0036064">
    <property type="term" value="C:ciliary basal body"/>
    <property type="evidence" value="ECO:0007669"/>
    <property type="project" value="TreeGrafter"/>
</dbReference>
<dbReference type="PANTHER" id="PTHR44414:SF1">
    <property type="entry name" value="PROTEIN NEDD1"/>
    <property type="match status" value="1"/>
</dbReference>
<evidence type="ECO:0000256" key="4">
    <source>
        <dbReference type="SAM" id="MobiDB-lite"/>
    </source>
</evidence>
<dbReference type="GO" id="GO:0005737">
    <property type="term" value="C:cytoplasm"/>
    <property type="evidence" value="ECO:0007669"/>
    <property type="project" value="TreeGrafter"/>
</dbReference>
<dbReference type="AlphaFoldDB" id="A0A812RWS8"/>
<dbReference type="SMART" id="SM00320">
    <property type="entry name" value="WD40"/>
    <property type="match status" value="4"/>
</dbReference>
<dbReference type="EMBL" id="CAJNJA010020343">
    <property type="protein sequence ID" value="CAE7458561.1"/>
    <property type="molecule type" value="Genomic_DNA"/>
</dbReference>
<dbReference type="SUPFAM" id="SSF50978">
    <property type="entry name" value="WD40 repeat-like"/>
    <property type="match status" value="1"/>
</dbReference>
<feature type="compositionally biased region" description="Basic and acidic residues" evidence="4">
    <location>
        <begin position="263"/>
        <end position="272"/>
    </location>
</feature>
<dbReference type="InterPro" id="IPR015943">
    <property type="entry name" value="WD40/YVTN_repeat-like_dom_sf"/>
</dbReference>
<dbReference type="GO" id="GO:0005814">
    <property type="term" value="C:centriole"/>
    <property type="evidence" value="ECO:0007669"/>
    <property type="project" value="TreeGrafter"/>
</dbReference>
<evidence type="ECO:0000256" key="2">
    <source>
        <dbReference type="ARBA" id="ARBA00022737"/>
    </source>
</evidence>
<feature type="compositionally biased region" description="Polar residues" evidence="4">
    <location>
        <begin position="296"/>
        <end position="306"/>
    </location>
</feature>
<dbReference type="InterPro" id="IPR001680">
    <property type="entry name" value="WD40_rpt"/>
</dbReference>
<dbReference type="PANTHER" id="PTHR44414">
    <property type="entry name" value="PROTEIN NEDD1"/>
    <property type="match status" value="1"/>
</dbReference>
<evidence type="ECO:0000256" key="3">
    <source>
        <dbReference type="PROSITE-ProRule" id="PRU00221"/>
    </source>
</evidence>
<organism evidence="5 6">
    <name type="scientific">Symbiodinium necroappetens</name>
    <dbReference type="NCBI Taxonomy" id="1628268"/>
    <lineage>
        <taxon>Eukaryota</taxon>
        <taxon>Sar</taxon>
        <taxon>Alveolata</taxon>
        <taxon>Dinophyceae</taxon>
        <taxon>Suessiales</taxon>
        <taxon>Symbiodiniaceae</taxon>
        <taxon>Symbiodinium</taxon>
    </lineage>
</organism>
<feature type="compositionally biased region" description="Low complexity" evidence="4">
    <location>
        <begin position="358"/>
        <end position="370"/>
    </location>
</feature>
<dbReference type="GO" id="GO:0005813">
    <property type="term" value="C:centrosome"/>
    <property type="evidence" value="ECO:0007669"/>
    <property type="project" value="TreeGrafter"/>
</dbReference>
<dbReference type="Gene3D" id="2.130.10.10">
    <property type="entry name" value="YVTN repeat-like/Quinoprotein amine dehydrogenase"/>
    <property type="match status" value="1"/>
</dbReference>
<keyword evidence="2" id="KW-0677">Repeat</keyword>
<feature type="region of interest" description="Disordered" evidence="4">
    <location>
        <begin position="263"/>
        <end position="370"/>
    </location>
</feature>
<evidence type="ECO:0000313" key="6">
    <source>
        <dbReference type="Proteomes" id="UP000601435"/>
    </source>
</evidence>
<feature type="non-terminal residue" evidence="5">
    <location>
        <position position="370"/>
    </location>
</feature>
<dbReference type="InterPro" id="IPR019775">
    <property type="entry name" value="WD40_repeat_CS"/>
</dbReference>
<dbReference type="InterPro" id="IPR052818">
    <property type="entry name" value="NEDD1_Spindle_Assembly"/>
</dbReference>
<dbReference type="OrthoDB" id="1602884at2759"/>